<keyword evidence="3" id="KW-1185">Reference proteome</keyword>
<feature type="region of interest" description="Disordered" evidence="1">
    <location>
        <begin position="34"/>
        <end position="54"/>
    </location>
</feature>
<name>I0H266_ACTM4</name>
<dbReference type="EMBL" id="AP012319">
    <property type="protein sequence ID" value="BAL87103.1"/>
    <property type="molecule type" value="Genomic_DNA"/>
</dbReference>
<dbReference type="PATRIC" id="fig|512565.3.peg.1894"/>
<protein>
    <recommendedName>
        <fullName evidence="4">DUF2613 domain-containing protein</fullName>
    </recommendedName>
</protein>
<evidence type="ECO:0008006" key="4">
    <source>
        <dbReference type="Google" id="ProtNLM"/>
    </source>
</evidence>
<dbReference type="Proteomes" id="UP000007882">
    <property type="component" value="Chromosome"/>
</dbReference>
<accession>I0H266</accession>
<proteinExistence type="predicted"/>
<organism evidence="2 3">
    <name type="scientific">Actinoplanes missouriensis (strain ATCC 14538 / DSM 43046 / CBS 188.64 / JCM 3121 / NBRC 102363 / NCIMB 12654 / NRRL B-3342 / UNCC 431)</name>
    <dbReference type="NCBI Taxonomy" id="512565"/>
    <lineage>
        <taxon>Bacteria</taxon>
        <taxon>Bacillati</taxon>
        <taxon>Actinomycetota</taxon>
        <taxon>Actinomycetes</taxon>
        <taxon>Micromonosporales</taxon>
        <taxon>Micromonosporaceae</taxon>
        <taxon>Actinoplanes</taxon>
    </lineage>
</organism>
<dbReference type="AlphaFoldDB" id="I0H266"/>
<evidence type="ECO:0000313" key="2">
    <source>
        <dbReference type="EMBL" id="BAL87103.1"/>
    </source>
</evidence>
<dbReference type="RefSeq" id="WP_014441998.1">
    <property type="nucleotide sequence ID" value="NC_017093.1"/>
</dbReference>
<dbReference type="HOGENOM" id="CLU_3039591_0_0_11"/>
<evidence type="ECO:0000313" key="3">
    <source>
        <dbReference type="Proteomes" id="UP000007882"/>
    </source>
</evidence>
<evidence type="ECO:0000256" key="1">
    <source>
        <dbReference type="SAM" id="MobiDB-lite"/>
    </source>
</evidence>
<reference evidence="2 3" key="1">
    <citation type="submission" date="2012-02" db="EMBL/GenBank/DDBJ databases">
        <title>Complete genome sequence of Actinoplanes missouriensis 431 (= NBRC 102363).</title>
        <authorList>
            <person name="Ohnishi Y."/>
            <person name="Ishikawa J."/>
            <person name="Sekine M."/>
            <person name="Hosoyama A."/>
            <person name="Harada T."/>
            <person name="Narita H."/>
            <person name="Hata T."/>
            <person name="Konno Y."/>
            <person name="Tutikane K."/>
            <person name="Fujita N."/>
            <person name="Horinouchi S."/>
            <person name="Hayakawa M."/>
        </authorList>
    </citation>
    <scope>NUCLEOTIDE SEQUENCE [LARGE SCALE GENOMIC DNA]</scope>
    <source>
        <strain evidence="3">ATCC 14538 / DSM 43046 / CBS 188.64 / JCM 3121 / NBRC 102363 / NCIMB 12654 / NRRL B-3342 / UNCC 431</strain>
    </source>
</reference>
<sequence>MIVKLATFLIAALAGGALGGVGVAATLGAVSPSADHVASETDNTNPAEAIYGQR</sequence>
<dbReference type="KEGG" id="ams:AMIS_18830"/>
<gene>
    <name evidence="2" type="ordered locus">AMIS_18830</name>
</gene>